<sequence length="443" mass="50343">MMLENTESLDSVFSFLAQIDLPGDLTAPEGESETSGALGISHVDEAALDALCHDELDLQETEMSAIPLDQDSQSDGSLPPSDTSSLQTIETKPKRQRVSAKQQIATLNEEVRGLNNLLRRWQPNAESVVAQTSNEQIPGPMWQNLAARQLERRVKAEEENSWLKEMMQVQILEARNLRRILKRRTRIDMMEEMLGSKRLKLSGYRVPDDNPQVFDNMLQDIDQLYVGVNEVFTQKGIYDLPIPSRKSEPRHNVSSGLFLEISQRHRVPFDLKATAAAMWKYMSQNTMIQGMKNVEEFAPRVDVRTHHVEQLNDTVKSSFLVETTNRNEVKGSQIRTIVRKYVENDSVVLICKNLVEQLLHESGKTSNYFTRTTLRIVIRNEDPVHNISLIDSYFTATRVHRDKPSSRTAASLASGVAAWDDMMSRVMDQVESLAIDESMRSVR</sequence>
<evidence type="ECO:0000313" key="2">
    <source>
        <dbReference type="EMBL" id="KAK1935796.1"/>
    </source>
</evidence>
<organism evidence="2 3">
    <name type="scientific">Phytophthora citrophthora</name>
    <dbReference type="NCBI Taxonomy" id="4793"/>
    <lineage>
        <taxon>Eukaryota</taxon>
        <taxon>Sar</taxon>
        <taxon>Stramenopiles</taxon>
        <taxon>Oomycota</taxon>
        <taxon>Peronosporomycetes</taxon>
        <taxon>Peronosporales</taxon>
        <taxon>Peronosporaceae</taxon>
        <taxon>Phytophthora</taxon>
    </lineage>
</organism>
<evidence type="ECO:0000256" key="1">
    <source>
        <dbReference type="SAM" id="MobiDB-lite"/>
    </source>
</evidence>
<dbReference type="PANTHER" id="PTHR35796:SF3">
    <property type="entry name" value="BHLH DOMAIN-CONTAINING PROTEIN"/>
    <property type="match status" value="1"/>
</dbReference>
<feature type="compositionally biased region" description="Polar residues" evidence="1">
    <location>
        <begin position="70"/>
        <end position="90"/>
    </location>
</feature>
<name>A0AAD9LGR8_9STRA</name>
<keyword evidence="3" id="KW-1185">Reference proteome</keyword>
<evidence type="ECO:0008006" key="4">
    <source>
        <dbReference type="Google" id="ProtNLM"/>
    </source>
</evidence>
<dbReference type="Proteomes" id="UP001259832">
    <property type="component" value="Unassembled WGS sequence"/>
</dbReference>
<gene>
    <name evidence="2" type="ORF">P3T76_010490</name>
</gene>
<comment type="caution">
    <text evidence="2">The sequence shown here is derived from an EMBL/GenBank/DDBJ whole genome shotgun (WGS) entry which is preliminary data.</text>
</comment>
<dbReference type="EMBL" id="JASMQC010000022">
    <property type="protein sequence ID" value="KAK1935796.1"/>
    <property type="molecule type" value="Genomic_DNA"/>
</dbReference>
<evidence type="ECO:0000313" key="3">
    <source>
        <dbReference type="Proteomes" id="UP001259832"/>
    </source>
</evidence>
<feature type="region of interest" description="Disordered" evidence="1">
    <location>
        <begin position="68"/>
        <end position="98"/>
    </location>
</feature>
<reference evidence="2" key="1">
    <citation type="submission" date="2023-08" db="EMBL/GenBank/DDBJ databases">
        <title>Reference Genome Resource for the Citrus Pathogen Phytophthora citrophthora.</title>
        <authorList>
            <person name="Moller H."/>
            <person name="Coetzee B."/>
            <person name="Rose L.J."/>
            <person name="Van Niekerk J.M."/>
        </authorList>
    </citation>
    <scope>NUCLEOTIDE SEQUENCE</scope>
    <source>
        <strain evidence="2">STE-U-9442</strain>
    </source>
</reference>
<proteinExistence type="predicted"/>
<protein>
    <recommendedName>
        <fullName evidence="4">M96 mating-specific protein family</fullName>
    </recommendedName>
</protein>
<accession>A0AAD9LGR8</accession>
<dbReference type="PANTHER" id="PTHR35796">
    <property type="entry name" value="HYPOTHETICAL CYTOSOLIC PROTEIN"/>
    <property type="match status" value="1"/>
</dbReference>
<dbReference type="AlphaFoldDB" id="A0AAD9LGR8"/>